<evidence type="ECO:0000256" key="6">
    <source>
        <dbReference type="RuleBase" id="RU003811"/>
    </source>
</evidence>
<evidence type="ECO:0000256" key="7">
    <source>
        <dbReference type="RuleBase" id="RU003812"/>
    </source>
</evidence>
<dbReference type="InterPro" id="IPR003694">
    <property type="entry name" value="NAD_synthase"/>
</dbReference>
<keyword evidence="5 6" id="KW-0520">NAD</keyword>
<evidence type="ECO:0000313" key="9">
    <source>
        <dbReference type="EMBL" id="SDO90672.1"/>
    </source>
</evidence>
<feature type="domain" description="NAD/GMP synthase" evidence="8">
    <location>
        <begin position="16"/>
        <end position="246"/>
    </location>
</feature>
<dbReference type="OrthoDB" id="9803818at2"/>
<keyword evidence="2 6" id="KW-0436">Ligase</keyword>
<dbReference type="GO" id="GO:0005524">
    <property type="term" value="F:ATP binding"/>
    <property type="evidence" value="ECO:0007669"/>
    <property type="project" value="UniProtKB-KW"/>
</dbReference>
<evidence type="ECO:0000256" key="4">
    <source>
        <dbReference type="ARBA" id="ARBA00022840"/>
    </source>
</evidence>
<dbReference type="GO" id="GO:0005737">
    <property type="term" value="C:cytoplasm"/>
    <property type="evidence" value="ECO:0007669"/>
    <property type="project" value="InterPro"/>
</dbReference>
<protein>
    <recommendedName>
        <fullName evidence="7">NH(3)-dependent NAD(+) synthetase</fullName>
        <ecNumber evidence="7">6.3.1.5</ecNumber>
    </recommendedName>
</protein>
<dbReference type="Pfam" id="PF02540">
    <property type="entry name" value="NAD_synthase"/>
    <property type="match status" value="1"/>
</dbReference>
<keyword evidence="4 6" id="KW-0067">ATP-binding</keyword>
<accession>A0A1H0ND85</accession>
<keyword evidence="3 6" id="KW-0547">Nucleotide-binding</keyword>
<dbReference type="InterPro" id="IPR014729">
    <property type="entry name" value="Rossmann-like_a/b/a_fold"/>
</dbReference>
<evidence type="ECO:0000256" key="5">
    <source>
        <dbReference type="ARBA" id="ARBA00023027"/>
    </source>
</evidence>
<dbReference type="RefSeq" id="WP_074571253.1">
    <property type="nucleotide sequence ID" value="NZ_FNJQ01000003.1"/>
</dbReference>
<sequence>MNTQKYPAFAAGHDLEKIVGFLKDWFAQNGPAAKAVVGLSGGKDSTVAAALCVQALGKERVVGVLMPNGVQAEIADAQAAARHLGIAYRTVNIGKPYQEMLQALTNATGDDGQDFAVNLTPALQQNLAPRLRMAVLYAAAQGIAEGGRVINTCNRSEDYVGYSTKYGDSAGDVAPLAAYTVDEVIAIGDALGLPHELVHKTPADGLCGKSDEDNLGFTYAVLDRYIKTGHCDDEAVQSRIEHLHRCNLHKLRPLPMVER</sequence>
<dbReference type="Proteomes" id="UP000182412">
    <property type="component" value="Unassembled WGS sequence"/>
</dbReference>
<name>A0A1H0ND85_SELRU</name>
<evidence type="ECO:0000256" key="3">
    <source>
        <dbReference type="ARBA" id="ARBA00022741"/>
    </source>
</evidence>
<organism evidence="9 10">
    <name type="scientific">Selenomonas ruminantium</name>
    <dbReference type="NCBI Taxonomy" id="971"/>
    <lineage>
        <taxon>Bacteria</taxon>
        <taxon>Bacillati</taxon>
        <taxon>Bacillota</taxon>
        <taxon>Negativicutes</taxon>
        <taxon>Selenomonadales</taxon>
        <taxon>Selenomonadaceae</taxon>
        <taxon>Selenomonas</taxon>
    </lineage>
</organism>
<dbReference type="NCBIfam" id="TIGR00552">
    <property type="entry name" value="nadE"/>
    <property type="match status" value="1"/>
</dbReference>
<dbReference type="PANTHER" id="PTHR23090:SF9">
    <property type="entry name" value="GLUTAMINE-DEPENDENT NAD(+) SYNTHETASE"/>
    <property type="match status" value="1"/>
</dbReference>
<dbReference type="GO" id="GO:0009435">
    <property type="term" value="P:NAD+ biosynthetic process"/>
    <property type="evidence" value="ECO:0007669"/>
    <property type="project" value="UniProtKB-UniPathway"/>
</dbReference>
<dbReference type="SUPFAM" id="SSF52402">
    <property type="entry name" value="Adenine nucleotide alpha hydrolases-like"/>
    <property type="match status" value="1"/>
</dbReference>
<comment type="pathway">
    <text evidence="1">Cofactor biosynthesis; NAD(+) biosynthesis.</text>
</comment>
<dbReference type="AlphaFoldDB" id="A0A1H0ND85"/>
<evidence type="ECO:0000256" key="2">
    <source>
        <dbReference type="ARBA" id="ARBA00022598"/>
    </source>
</evidence>
<comment type="catalytic activity">
    <reaction evidence="7">
        <text>deamido-NAD(+) + NH4(+) + ATP = AMP + diphosphate + NAD(+) + H(+)</text>
        <dbReference type="Rhea" id="RHEA:21188"/>
        <dbReference type="ChEBI" id="CHEBI:15378"/>
        <dbReference type="ChEBI" id="CHEBI:28938"/>
        <dbReference type="ChEBI" id="CHEBI:30616"/>
        <dbReference type="ChEBI" id="CHEBI:33019"/>
        <dbReference type="ChEBI" id="CHEBI:57540"/>
        <dbReference type="ChEBI" id="CHEBI:58437"/>
        <dbReference type="ChEBI" id="CHEBI:456215"/>
        <dbReference type="EC" id="6.3.1.5"/>
    </reaction>
</comment>
<comment type="similarity">
    <text evidence="6">Belongs to the NAD synthetase family.</text>
</comment>
<dbReference type="GO" id="GO:0003952">
    <property type="term" value="F:NAD+ synthase (glutamine-hydrolyzing) activity"/>
    <property type="evidence" value="ECO:0007669"/>
    <property type="project" value="InterPro"/>
</dbReference>
<evidence type="ECO:0000259" key="8">
    <source>
        <dbReference type="Pfam" id="PF02540"/>
    </source>
</evidence>
<evidence type="ECO:0000256" key="1">
    <source>
        <dbReference type="ARBA" id="ARBA00004790"/>
    </source>
</evidence>
<dbReference type="EC" id="6.3.1.5" evidence="7"/>
<dbReference type="PANTHER" id="PTHR23090">
    <property type="entry name" value="NH 3 /GLUTAMINE-DEPENDENT NAD + SYNTHETASE"/>
    <property type="match status" value="1"/>
</dbReference>
<dbReference type="UniPathway" id="UPA00253">
    <property type="reaction ID" value="UER00333"/>
</dbReference>
<proteinExistence type="inferred from homology"/>
<evidence type="ECO:0000313" key="10">
    <source>
        <dbReference type="Proteomes" id="UP000182412"/>
    </source>
</evidence>
<gene>
    <name evidence="9" type="ORF">SAMN05216366_10343</name>
</gene>
<dbReference type="GO" id="GO:0008795">
    <property type="term" value="F:NAD+ synthase activity"/>
    <property type="evidence" value="ECO:0007669"/>
    <property type="project" value="UniProtKB-EC"/>
</dbReference>
<dbReference type="Gene3D" id="3.40.50.620">
    <property type="entry name" value="HUPs"/>
    <property type="match status" value="1"/>
</dbReference>
<reference evidence="9 10" key="1">
    <citation type="submission" date="2016-10" db="EMBL/GenBank/DDBJ databases">
        <authorList>
            <person name="de Groot N.N."/>
        </authorList>
    </citation>
    <scope>NUCLEOTIDE SEQUENCE [LARGE SCALE GENOMIC DNA]</scope>
    <source>
        <strain evidence="9 10">S137</strain>
    </source>
</reference>
<dbReference type="GO" id="GO:0004359">
    <property type="term" value="F:glutaminase activity"/>
    <property type="evidence" value="ECO:0007669"/>
    <property type="project" value="InterPro"/>
</dbReference>
<dbReference type="CDD" id="cd00553">
    <property type="entry name" value="NAD_synthase"/>
    <property type="match status" value="1"/>
</dbReference>
<dbReference type="InterPro" id="IPR022310">
    <property type="entry name" value="NAD/GMP_synthase"/>
</dbReference>
<dbReference type="EMBL" id="FNJQ01000003">
    <property type="protein sequence ID" value="SDO90672.1"/>
    <property type="molecule type" value="Genomic_DNA"/>
</dbReference>